<organism evidence="1 2">
    <name type="scientific">Intestinibacter bartlettii</name>
    <dbReference type="NCBI Taxonomy" id="261299"/>
    <lineage>
        <taxon>Bacteria</taxon>
        <taxon>Bacillati</taxon>
        <taxon>Bacillota</taxon>
        <taxon>Clostridia</taxon>
        <taxon>Peptostreptococcales</taxon>
        <taxon>Peptostreptococcaceae</taxon>
        <taxon>Intestinibacter</taxon>
    </lineage>
</organism>
<keyword evidence="2" id="KW-1185">Reference proteome</keyword>
<feature type="non-terminal residue" evidence="1">
    <location>
        <position position="1"/>
    </location>
</feature>
<evidence type="ECO:0000313" key="1">
    <source>
        <dbReference type="EMBL" id="MCB5447420.1"/>
    </source>
</evidence>
<gene>
    <name evidence="1" type="ORF">LIP50_14550</name>
</gene>
<sequence>RYYNPEDARFITQDTYRGEVNNPSSLHLYAYCTNNPINYVDPTGHWVTSIGIAVGISVVYKYENFVGIAISSNKTFGLVYTRVDGLEFGGFSFGATVQINVYPSNNTIKSLSGKSFNAGATINTTVVNVSGGVSIGLENKNKGITPSVSGNVGGVVRFSTPINVYVTHSKTETLQFPFSIDSFLKRPKNTKKQYSFRGSKITLKNKNKKFIELNSNKMYGKIYSNKKVYIYKK</sequence>
<evidence type="ECO:0008006" key="3">
    <source>
        <dbReference type="Google" id="ProtNLM"/>
    </source>
</evidence>
<dbReference type="NCBIfam" id="TIGR03696">
    <property type="entry name" value="Rhs_assc_core"/>
    <property type="match status" value="1"/>
</dbReference>
<evidence type="ECO:0000313" key="2">
    <source>
        <dbReference type="Proteomes" id="UP001299409"/>
    </source>
</evidence>
<dbReference type="RefSeq" id="WP_320055073.1">
    <property type="nucleotide sequence ID" value="NZ_JAJBMB010000024.1"/>
</dbReference>
<dbReference type="Proteomes" id="UP001299409">
    <property type="component" value="Unassembled WGS sequence"/>
</dbReference>
<dbReference type="InterPro" id="IPR022385">
    <property type="entry name" value="Rhs_assc_core"/>
</dbReference>
<accession>A0ABS8D1N9</accession>
<protein>
    <recommendedName>
        <fullName evidence="3">RHS repeat-associated core domain-containing protein</fullName>
    </recommendedName>
</protein>
<comment type="caution">
    <text evidence="1">The sequence shown here is derived from an EMBL/GenBank/DDBJ whole genome shotgun (WGS) entry which is preliminary data.</text>
</comment>
<reference evidence="1 2" key="1">
    <citation type="submission" date="2021-10" db="EMBL/GenBank/DDBJ databases">
        <title>Collection of gut derived symbiotic bacterial strains cultured from healthy donors.</title>
        <authorList>
            <person name="Lin H."/>
            <person name="Littmann E."/>
            <person name="Claire K."/>
            <person name="Pamer E."/>
        </authorList>
    </citation>
    <scope>NUCLEOTIDE SEQUENCE [LARGE SCALE GENOMIC DNA]</scope>
    <source>
        <strain evidence="1 2">MSK.17.68</strain>
    </source>
</reference>
<dbReference type="EMBL" id="JAJBMB010000024">
    <property type="protein sequence ID" value="MCB5447420.1"/>
    <property type="molecule type" value="Genomic_DNA"/>
</dbReference>
<name>A0ABS8D1N9_9FIRM</name>
<dbReference type="Gene3D" id="2.180.10.10">
    <property type="entry name" value="RHS repeat-associated core"/>
    <property type="match status" value="1"/>
</dbReference>
<proteinExistence type="predicted"/>